<comment type="caution">
    <text evidence="2">The sequence shown here is derived from an EMBL/GenBank/DDBJ whole genome shotgun (WGS) entry which is preliminary data.</text>
</comment>
<dbReference type="CDD" id="cd24082">
    <property type="entry name" value="ASKHA_NBD_GspK-like"/>
    <property type="match status" value="1"/>
</dbReference>
<name>A0ABU0YIJ7_9PROT</name>
<keyword evidence="3" id="KW-1185">Reference proteome</keyword>
<dbReference type="SUPFAM" id="SSF53067">
    <property type="entry name" value="Actin-like ATPase domain"/>
    <property type="match status" value="2"/>
</dbReference>
<dbReference type="InterPro" id="IPR002731">
    <property type="entry name" value="ATPase_BadF"/>
</dbReference>
<dbReference type="RefSeq" id="WP_379954943.1">
    <property type="nucleotide sequence ID" value="NZ_JAUYVI010000002.1"/>
</dbReference>
<dbReference type="InterPro" id="IPR043129">
    <property type="entry name" value="ATPase_NBD"/>
</dbReference>
<sequence length="296" mass="30147">MADTLFIGIDGGGTHCRARIRDGEGRVRGEGTGGPANLRLGPAVAMASIVDAAKAAAAAGGLNDGDLARAAVGLGMAGAIDEARNAQLLAQPHPFPRVAIDTDAYIAWLGAFAGGDGAILIIGTGSAGLAVVKGRRFNVGGWGNVVSDDGSGNEIGKHAIRRALWALDGMAPMTALATKILDRFDHEPPKVVTWSDQARPTDFAQLAPLVLDYAGQGDALGVAVIEAAAEGAARIADRLLAVGAPGLCLLGGLGEPLRPWLPKRIQERLVAAQGDAMEGALRLARAAQPLKQKAGA</sequence>
<proteinExistence type="predicted"/>
<dbReference type="PANTHER" id="PTHR43190:SF3">
    <property type="entry name" value="N-ACETYL-D-GLUCOSAMINE KINASE"/>
    <property type="match status" value="1"/>
</dbReference>
<evidence type="ECO:0000259" key="1">
    <source>
        <dbReference type="Pfam" id="PF01869"/>
    </source>
</evidence>
<evidence type="ECO:0000313" key="3">
    <source>
        <dbReference type="Proteomes" id="UP001230156"/>
    </source>
</evidence>
<gene>
    <name evidence="2" type="ORF">Q8A70_07670</name>
</gene>
<dbReference type="PANTHER" id="PTHR43190">
    <property type="entry name" value="N-ACETYL-D-GLUCOSAMINE KINASE"/>
    <property type="match status" value="1"/>
</dbReference>
<accession>A0ABU0YIJ7</accession>
<dbReference type="InterPro" id="IPR052519">
    <property type="entry name" value="Euk-type_GlcNAc_Kinase"/>
</dbReference>
<feature type="domain" description="ATPase BadF/BadG/BcrA/BcrD type" evidence="1">
    <location>
        <begin position="7"/>
        <end position="281"/>
    </location>
</feature>
<evidence type="ECO:0000313" key="2">
    <source>
        <dbReference type="EMBL" id="MDQ7247540.1"/>
    </source>
</evidence>
<protein>
    <submittedName>
        <fullName evidence="2">BadF/BadG/BcrA/BcrD ATPase family protein</fullName>
    </submittedName>
</protein>
<dbReference type="Gene3D" id="3.30.420.40">
    <property type="match status" value="2"/>
</dbReference>
<organism evidence="2 3">
    <name type="scientific">Dongia sedimenti</name>
    <dbReference type="NCBI Taxonomy" id="3064282"/>
    <lineage>
        <taxon>Bacteria</taxon>
        <taxon>Pseudomonadati</taxon>
        <taxon>Pseudomonadota</taxon>
        <taxon>Alphaproteobacteria</taxon>
        <taxon>Rhodospirillales</taxon>
        <taxon>Dongiaceae</taxon>
        <taxon>Dongia</taxon>
    </lineage>
</organism>
<dbReference type="Proteomes" id="UP001230156">
    <property type="component" value="Unassembled WGS sequence"/>
</dbReference>
<dbReference type="Pfam" id="PF01869">
    <property type="entry name" value="BcrAD_BadFG"/>
    <property type="match status" value="1"/>
</dbReference>
<dbReference type="EMBL" id="JAUYVI010000002">
    <property type="protein sequence ID" value="MDQ7247540.1"/>
    <property type="molecule type" value="Genomic_DNA"/>
</dbReference>
<reference evidence="3" key="1">
    <citation type="submission" date="2023-08" db="EMBL/GenBank/DDBJ databases">
        <title>Rhodospirillaceae gen. nov., a novel taxon isolated from the Yangtze River Yuezi River estuary sludge.</title>
        <authorList>
            <person name="Ruan L."/>
        </authorList>
    </citation>
    <scope>NUCLEOTIDE SEQUENCE [LARGE SCALE GENOMIC DNA]</scope>
    <source>
        <strain evidence="3">R-7</strain>
    </source>
</reference>